<organism evidence="6 7">
    <name type="scientific">Chenggangzhangella methanolivorans</name>
    <dbReference type="NCBI Taxonomy" id="1437009"/>
    <lineage>
        <taxon>Bacteria</taxon>
        <taxon>Pseudomonadati</taxon>
        <taxon>Pseudomonadota</taxon>
        <taxon>Alphaproteobacteria</taxon>
        <taxon>Hyphomicrobiales</taxon>
        <taxon>Methylopilaceae</taxon>
        <taxon>Chenggangzhangella</taxon>
    </lineage>
</organism>
<evidence type="ECO:0000256" key="2">
    <source>
        <dbReference type="ARBA" id="ARBA00022448"/>
    </source>
</evidence>
<dbReference type="RefSeq" id="WP_261404145.1">
    <property type="nucleotide sequence ID" value="NZ_CP081869.1"/>
</dbReference>
<dbReference type="GO" id="GO:0005524">
    <property type="term" value="F:ATP binding"/>
    <property type="evidence" value="ECO:0007669"/>
    <property type="project" value="UniProtKB-KW"/>
</dbReference>
<evidence type="ECO:0000256" key="1">
    <source>
        <dbReference type="ARBA" id="ARBA00005417"/>
    </source>
</evidence>
<dbReference type="InterPro" id="IPR017871">
    <property type="entry name" value="ABC_transporter-like_CS"/>
</dbReference>
<dbReference type="InterPro" id="IPR027417">
    <property type="entry name" value="P-loop_NTPase"/>
</dbReference>
<feature type="domain" description="ABC transporter" evidence="5">
    <location>
        <begin position="9"/>
        <end position="248"/>
    </location>
</feature>
<name>A0A9E6ULU2_9HYPH</name>
<dbReference type="GO" id="GO:0055085">
    <property type="term" value="P:transmembrane transport"/>
    <property type="evidence" value="ECO:0007669"/>
    <property type="project" value="UniProtKB-ARBA"/>
</dbReference>
<gene>
    <name evidence="6" type="ORF">K6K41_04760</name>
</gene>
<dbReference type="SUPFAM" id="SSF52540">
    <property type="entry name" value="P-loop containing nucleoside triphosphate hydrolases"/>
    <property type="match status" value="1"/>
</dbReference>
<dbReference type="PANTHER" id="PTHR43776">
    <property type="entry name" value="TRANSPORT ATP-BINDING PROTEIN"/>
    <property type="match status" value="1"/>
</dbReference>
<dbReference type="EMBL" id="CP081869">
    <property type="protein sequence ID" value="QZO00932.1"/>
    <property type="molecule type" value="Genomic_DNA"/>
</dbReference>
<evidence type="ECO:0000259" key="5">
    <source>
        <dbReference type="PROSITE" id="PS50893"/>
    </source>
</evidence>
<evidence type="ECO:0000313" key="6">
    <source>
        <dbReference type="EMBL" id="QZO00932.1"/>
    </source>
</evidence>
<reference evidence="6" key="1">
    <citation type="submission" date="2021-08" db="EMBL/GenBank/DDBJ databases">
        <authorList>
            <person name="Zhang H."/>
            <person name="Xu M."/>
            <person name="Yu Z."/>
            <person name="Yang L."/>
            <person name="Cai Y."/>
        </authorList>
    </citation>
    <scope>NUCLEOTIDE SEQUENCE</scope>
    <source>
        <strain evidence="6">CHL1</strain>
    </source>
</reference>
<keyword evidence="7" id="KW-1185">Reference proteome</keyword>
<dbReference type="AlphaFoldDB" id="A0A9E6ULU2"/>
<dbReference type="SMART" id="SM00382">
    <property type="entry name" value="AAA"/>
    <property type="match status" value="1"/>
</dbReference>
<dbReference type="PANTHER" id="PTHR43776:SF7">
    <property type="entry name" value="D,D-DIPEPTIDE TRANSPORT ATP-BINDING PROTEIN DDPF-RELATED"/>
    <property type="match status" value="1"/>
</dbReference>
<dbReference type="PROSITE" id="PS00211">
    <property type="entry name" value="ABC_TRANSPORTER_1"/>
    <property type="match status" value="1"/>
</dbReference>
<evidence type="ECO:0000313" key="7">
    <source>
        <dbReference type="Proteomes" id="UP000825701"/>
    </source>
</evidence>
<keyword evidence="4 6" id="KW-0067">ATP-binding</keyword>
<keyword evidence="2" id="KW-0813">Transport</keyword>
<dbReference type="InterPro" id="IPR003593">
    <property type="entry name" value="AAA+_ATPase"/>
</dbReference>
<dbReference type="GO" id="GO:0016887">
    <property type="term" value="F:ATP hydrolysis activity"/>
    <property type="evidence" value="ECO:0007669"/>
    <property type="project" value="InterPro"/>
</dbReference>
<dbReference type="Pfam" id="PF00005">
    <property type="entry name" value="ABC_tran"/>
    <property type="match status" value="1"/>
</dbReference>
<comment type="similarity">
    <text evidence="1">Belongs to the ABC transporter superfamily.</text>
</comment>
<dbReference type="InterPro" id="IPR050319">
    <property type="entry name" value="ABC_transp_ATP-bind"/>
</dbReference>
<dbReference type="Gene3D" id="3.40.50.300">
    <property type="entry name" value="P-loop containing nucleotide triphosphate hydrolases"/>
    <property type="match status" value="1"/>
</dbReference>
<accession>A0A9E6ULU2</accession>
<evidence type="ECO:0000256" key="4">
    <source>
        <dbReference type="ARBA" id="ARBA00022840"/>
    </source>
</evidence>
<sequence length="256" mass="26967">MAGIEVAALAAQDVAKRYGGRAALDGVSVSVARGEALGVVGESGSGKSTLARVMVGLLAPDEGAVAASGETFDPKTARGRAALRRRAQFVFQDAASAFNPRRTIGQSLEAPLIGLTRLGRADRRRRTAETLELVGLRAEHAERHPHEFSGGQLQRAGIARALIAEPDVVALDEPVSALDVSVQAQILALLKRLRAERGLTMIFVSHDLAVVETLCDRIAVIKAGRIVEEGACRETLARPREDYTRALVAAAAGGHG</sequence>
<proteinExistence type="inferred from homology"/>
<evidence type="ECO:0000256" key="3">
    <source>
        <dbReference type="ARBA" id="ARBA00022741"/>
    </source>
</evidence>
<dbReference type="InterPro" id="IPR003439">
    <property type="entry name" value="ABC_transporter-like_ATP-bd"/>
</dbReference>
<dbReference type="CDD" id="cd03257">
    <property type="entry name" value="ABC_NikE_OppD_transporters"/>
    <property type="match status" value="1"/>
</dbReference>
<dbReference type="PROSITE" id="PS50893">
    <property type="entry name" value="ABC_TRANSPORTER_2"/>
    <property type="match status" value="1"/>
</dbReference>
<keyword evidence="3" id="KW-0547">Nucleotide-binding</keyword>
<dbReference type="Proteomes" id="UP000825701">
    <property type="component" value="Chromosome"/>
</dbReference>
<dbReference type="KEGG" id="cmet:K6K41_04760"/>
<protein>
    <submittedName>
        <fullName evidence="6">Dipeptide/oligopeptide/nickel ABC transporter ATP-binding protein</fullName>
    </submittedName>
</protein>